<dbReference type="Pfam" id="PF05970">
    <property type="entry name" value="PIF1"/>
    <property type="match status" value="1"/>
</dbReference>
<comment type="cofactor">
    <cofactor evidence="9">
        <name>Mg(2+)</name>
        <dbReference type="ChEBI" id="CHEBI:18420"/>
    </cofactor>
</comment>
<keyword evidence="1 9" id="KW-0547">Nucleotide-binding</keyword>
<accession>A0AAV9HVL5</accession>
<dbReference type="Proteomes" id="UP001321749">
    <property type="component" value="Unassembled WGS sequence"/>
</dbReference>
<reference evidence="11" key="2">
    <citation type="submission" date="2023-06" db="EMBL/GenBank/DDBJ databases">
        <authorList>
            <consortium name="Lawrence Berkeley National Laboratory"/>
            <person name="Mondo S.J."/>
            <person name="Hensen N."/>
            <person name="Bonometti L."/>
            <person name="Westerberg I."/>
            <person name="Brannstrom I.O."/>
            <person name="Guillou S."/>
            <person name="Cros-Aarteil S."/>
            <person name="Calhoun S."/>
            <person name="Haridas S."/>
            <person name="Kuo A."/>
            <person name="Pangilinan J."/>
            <person name="Riley R."/>
            <person name="Labutti K."/>
            <person name="Andreopoulos B."/>
            <person name="Lipzen A."/>
            <person name="Chen C."/>
            <person name="Yanf M."/>
            <person name="Daum C."/>
            <person name="Ng V."/>
            <person name="Clum A."/>
            <person name="Steindorff A."/>
            <person name="Ohm R."/>
            <person name="Martin F."/>
            <person name="Silar P."/>
            <person name="Natvig D."/>
            <person name="Lalanne C."/>
            <person name="Gautier V."/>
            <person name="Ament-Velasquez S.L."/>
            <person name="Kruys A."/>
            <person name="Hutchinson M.I."/>
            <person name="Powell A.J."/>
            <person name="Barry K."/>
            <person name="Miller A.N."/>
            <person name="Grigoriev I.V."/>
            <person name="Debuchy R."/>
            <person name="Gladieux P."/>
            <person name="Thoren M.H."/>
            <person name="Johannesson H."/>
        </authorList>
    </citation>
    <scope>NUCLEOTIDE SEQUENCE</scope>
    <source>
        <strain evidence="11">PSN324</strain>
    </source>
</reference>
<dbReference type="GO" id="GO:0043139">
    <property type="term" value="F:5'-3' DNA helicase activity"/>
    <property type="evidence" value="ECO:0007669"/>
    <property type="project" value="UniProtKB-EC"/>
</dbReference>
<keyword evidence="12" id="KW-1185">Reference proteome</keyword>
<dbReference type="GO" id="GO:0000723">
    <property type="term" value="P:telomere maintenance"/>
    <property type="evidence" value="ECO:0007669"/>
    <property type="project" value="InterPro"/>
</dbReference>
<dbReference type="PANTHER" id="PTHR47642:SF5">
    <property type="entry name" value="ATP-DEPENDENT DNA HELICASE"/>
    <property type="match status" value="1"/>
</dbReference>
<dbReference type="EMBL" id="MU864958">
    <property type="protein sequence ID" value="KAK4463528.1"/>
    <property type="molecule type" value="Genomic_DNA"/>
</dbReference>
<dbReference type="SMART" id="SM00382">
    <property type="entry name" value="AAA"/>
    <property type="match status" value="1"/>
</dbReference>
<evidence type="ECO:0000259" key="10">
    <source>
        <dbReference type="SMART" id="SM00382"/>
    </source>
</evidence>
<keyword evidence="8" id="KW-0413">Isomerase</keyword>
<evidence type="ECO:0000256" key="8">
    <source>
        <dbReference type="ARBA" id="ARBA00023235"/>
    </source>
</evidence>
<dbReference type="Pfam" id="PF13538">
    <property type="entry name" value="UvrD_C_2"/>
    <property type="match status" value="1"/>
</dbReference>
<dbReference type="Pfam" id="PF01693">
    <property type="entry name" value="Cauli_VI"/>
    <property type="match status" value="1"/>
</dbReference>
<evidence type="ECO:0000256" key="5">
    <source>
        <dbReference type="ARBA" id="ARBA00022840"/>
    </source>
</evidence>
<evidence type="ECO:0000256" key="7">
    <source>
        <dbReference type="ARBA" id="ARBA00023204"/>
    </source>
</evidence>
<comment type="similarity">
    <text evidence="9">Belongs to the helicase family.</text>
</comment>
<proteinExistence type="inferred from homology"/>
<comment type="caution">
    <text evidence="11">The sequence shown here is derived from an EMBL/GenBank/DDBJ whole genome shotgun (WGS) entry which is preliminary data.</text>
</comment>
<dbReference type="EC" id="5.6.2.3" evidence="9"/>
<dbReference type="GO" id="GO:0016787">
    <property type="term" value="F:hydrolase activity"/>
    <property type="evidence" value="ECO:0007669"/>
    <property type="project" value="UniProtKB-KW"/>
</dbReference>
<comment type="catalytic activity">
    <reaction evidence="9">
        <text>ATP + H2O = ADP + phosphate + H(+)</text>
        <dbReference type="Rhea" id="RHEA:13065"/>
        <dbReference type="ChEBI" id="CHEBI:15377"/>
        <dbReference type="ChEBI" id="CHEBI:15378"/>
        <dbReference type="ChEBI" id="CHEBI:30616"/>
        <dbReference type="ChEBI" id="CHEBI:43474"/>
        <dbReference type="ChEBI" id="CHEBI:456216"/>
        <dbReference type="EC" id="5.6.2.3"/>
    </reaction>
</comment>
<keyword evidence="4 9" id="KW-0347">Helicase</keyword>
<keyword evidence="6" id="KW-0238">DNA-binding</keyword>
<evidence type="ECO:0000256" key="9">
    <source>
        <dbReference type="RuleBase" id="RU363044"/>
    </source>
</evidence>
<dbReference type="AlphaFoldDB" id="A0AAV9HVL5"/>
<sequence length="575" mass="65325">MAKRKKAYAVCRGRRPGIFDSYSGAGGAEEQVKGFSRPCFMGAVAQLPPLCDEQQDVVKHAKSGRNIFFTGSAGCGKSTVLHTLRKELEDMGKQVHVMAPTGIVAIAINGVTTYNFAGWNPDHDRSSLVNLVSPDPDDTYGEDKMKELRLKRLSEVDVIIVDEISMVDHNMFQRLDFLMKAARDSDEPFGGVQVIVTGDFFQLPPVRPFKHCYACGTEFEPGVAYNQKSWPRECESCDRQFSPEDQYAFRSDAWKQCDFVCIYLKKVHRQKDAHFVSLLQKCRSGTLLGPADVALLSRSKPREQREKALKLYPRKDTVNRINREAFEEIDAPEVFYPCYDRFFLKNDKHDPDGRYRQYYADTSDGPYSGTLRQLRDHRWEPKLYLKQGMRVMLLHNLDIEGRLCNGSQGEVIDFVPNDQGSEKYNPKDISGAHAWERAKAIRAFIEICEADVDFPGWPRVRFDNGKEETIYPECTANEVGSAGTKPYSLLCRAQVPLTAGYAISIHKSQGMTLDNVMVDLGSAFQQEQIYVAMSRARSLDGLEVQGLEKAQYRLLKWREKSDVVKEFYREQLGVT</sequence>
<dbReference type="InterPro" id="IPR027417">
    <property type="entry name" value="P-loop_NTPase"/>
</dbReference>
<keyword evidence="3 9" id="KW-0378">Hydrolase</keyword>
<dbReference type="InterPro" id="IPR051055">
    <property type="entry name" value="PIF1_helicase"/>
</dbReference>
<dbReference type="GO" id="GO:0006310">
    <property type="term" value="P:DNA recombination"/>
    <property type="evidence" value="ECO:0007669"/>
    <property type="project" value="UniProtKB-KW"/>
</dbReference>
<feature type="domain" description="AAA+ ATPase" evidence="10">
    <location>
        <begin position="63"/>
        <end position="223"/>
    </location>
</feature>
<dbReference type="InterPro" id="IPR003593">
    <property type="entry name" value="AAA+_ATPase"/>
</dbReference>
<dbReference type="Gene3D" id="3.40.50.300">
    <property type="entry name" value="P-loop containing nucleotide triphosphate hydrolases"/>
    <property type="match status" value="2"/>
</dbReference>
<evidence type="ECO:0000256" key="2">
    <source>
        <dbReference type="ARBA" id="ARBA00022763"/>
    </source>
</evidence>
<keyword evidence="9" id="KW-0233">DNA recombination</keyword>
<dbReference type="PANTHER" id="PTHR47642">
    <property type="entry name" value="ATP-DEPENDENT DNA HELICASE"/>
    <property type="match status" value="1"/>
</dbReference>
<dbReference type="InterPro" id="IPR049163">
    <property type="entry name" value="Pif1-like_2B_dom"/>
</dbReference>
<dbReference type="GO" id="GO:0005524">
    <property type="term" value="F:ATP binding"/>
    <property type="evidence" value="ECO:0007669"/>
    <property type="project" value="UniProtKB-KW"/>
</dbReference>
<evidence type="ECO:0000256" key="3">
    <source>
        <dbReference type="ARBA" id="ARBA00022801"/>
    </source>
</evidence>
<dbReference type="InterPro" id="IPR011320">
    <property type="entry name" value="RNase_H1_N"/>
</dbReference>
<reference evidence="11" key="1">
    <citation type="journal article" date="2023" name="Mol. Phylogenet. Evol.">
        <title>Genome-scale phylogeny and comparative genomics of the fungal order Sordariales.</title>
        <authorList>
            <person name="Hensen N."/>
            <person name="Bonometti L."/>
            <person name="Westerberg I."/>
            <person name="Brannstrom I.O."/>
            <person name="Guillou S."/>
            <person name="Cros-Aarteil S."/>
            <person name="Calhoun S."/>
            <person name="Haridas S."/>
            <person name="Kuo A."/>
            <person name="Mondo S."/>
            <person name="Pangilinan J."/>
            <person name="Riley R."/>
            <person name="LaButti K."/>
            <person name="Andreopoulos B."/>
            <person name="Lipzen A."/>
            <person name="Chen C."/>
            <person name="Yan M."/>
            <person name="Daum C."/>
            <person name="Ng V."/>
            <person name="Clum A."/>
            <person name="Steindorff A."/>
            <person name="Ohm R.A."/>
            <person name="Martin F."/>
            <person name="Silar P."/>
            <person name="Natvig D.O."/>
            <person name="Lalanne C."/>
            <person name="Gautier V."/>
            <person name="Ament-Velasquez S.L."/>
            <person name="Kruys A."/>
            <person name="Hutchinson M.I."/>
            <person name="Powell A.J."/>
            <person name="Barry K."/>
            <person name="Miller A.N."/>
            <person name="Grigoriev I.V."/>
            <person name="Debuchy R."/>
            <person name="Gladieux P."/>
            <person name="Hiltunen Thoren M."/>
            <person name="Johannesson H."/>
        </authorList>
    </citation>
    <scope>NUCLEOTIDE SEQUENCE</scope>
    <source>
        <strain evidence="11">PSN324</strain>
    </source>
</reference>
<evidence type="ECO:0000313" key="11">
    <source>
        <dbReference type="EMBL" id="KAK4463528.1"/>
    </source>
</evidence>
<dbReference type="InterPro" id="IPR037056">
    <property type="entry name" value="RNase_H1_N_sf"/>
</dbReference>
<keyword evidence="5 9" id="KW-0067">ATP-binding</keyword>
<keyword evidence="2 9" id="KW-0227">DNA damage</keyword>
<dbReference type="CDD" id="cd18809">
    <property type="entry name" value="SF1_C_RecD"/>
    <property type="match status" value="1"/>
</dbReference>
<dbReference type="CDD" id="cd18037">
    <property type="entry name" value="DEXSc_Pif1_like"/>
    <property type="match status" value="1"/>
</dbReference>
<gene>
    <name evidence="11" type="ORF">QBC42DRAFT_304762</name>
</gene>
<dbReference type="Gene3D" id="3.40.970.10">
    <property type="entry name" value="Ribonuclease H1, N-terminal domain"/>
    <property type="match status" value="1"/>
</dbReference>
<protein>
    <recommendedName>
        <fullName evidence="9">ATP-dependent DNA helicase</fullName>
        <ecNumber evidence="9">5.6.2.3</ecNumber>
    </recommendedName>
</protein>
<keyword evidence="7 9" id="KW-0234">DNA repair</keyword>
<dbReference type="GO" id="GO:0006281">
    <property type="term" value="P:DNA repair"/>
    <property type="evidence" value="ECO:0007669"/>
    <property type="project" value="UniProtKB-KW"/>
</dbReference>
<evidence type="ECO:0000256" key="4">
    <source>
        <dbReference type="ARBA" id="ARBA00022806"/>
    </source>
</evidence>
<evidence type="ECO:0000256" key="1">
    <source>
        <dbReference type="ARBA" id="ARBA00022741"/>
    </source>
</evidence>
<organism evidence="11 12">
    <name type="scientific">Cladorrhinum samala</name>
    <dbReference type="NCBI Taxonomy" id="585594"/>
    <lineage>
        <taxon>Eukaryota</taxon>
        <taxon>Fungi</taxon>
        <taxon>Dikarya</taxon>
        <taxon>Ascomycota</taxon>
        <taxon>Pezizomycotina</taxon>
        <taxon>Sordariomycetes</taxon>
        <taxon>Sordariomycetidae</taxon>
        <taxon>Sordariales</taxon>
        <taxon>Podosporaceae</taxon>
        <taxon>Cladorrhinum</taxon>
    </lineage>
</organism>
<evidence type="ECO:0000256" key="6">
    <source>
        <dbReference type="ARBA" id="ARBA00023125"/>
    </source>
</evidence>
<evidence type="ECO:0000313" key="12">
    <source>
        <dbReference type="Proteomes" id="UP001321749"/>
    </source>
</evidence>
<dbReference type="Pfam" id="PF21530">
    <property type="entry name" value="Pif1_2B_dom"/>
    <property type="match status" value="1"/>
</dbReference>
<dbReference type="SUPFAM" id="SSF52540">
    <property type="entry name" value="P-loop containing nucleoside triphosphate hydrolases"/>
    <property type="match status" value="2"/>
</dbReference>
<name>A0AAV9HVL5_9PEZI</name>
<dbReference type="InterPro" id="IPR027785">
    <property type="entry name" value="UvrD-like_helicase_C"/>
</dbReference>
<dbReference type="InterPro" id="IPR010285">
    <property type="entry name" value="DNA_helicase_pif1-like_DEAD"/>
</dbReference>